<feature type="non-terminal residue" evidence="1">
    <location>
        <position position="1"/>
    </location>
</feature>
<keyword evidence="2" id="KW-1185">Reference proteome</keyword>
<sequence>MSKTRFEIKIIVSKREERNHVDRPIKAKLVGVSSIRQPCDSLGLKESRIVLLKEPKATLDSDKSITSLNNLDDLEAEIENSLESHETIVFCWSGVNRYLEIFNKNPYVVLSNSNSNRE</sequence>
<reference evidence="1" key="1">
    <citation type="submission" date="2020-08" db="EMBL/GenBank/DDBJ databases">
        <title>Multicomponent nature underlies the extraordinary mechanical properties of spider dragline silk.</title>
        <authorList>
            <person name="Kono N."/>
            <person name="Nakamura H."/>
            <person name="Mori M."/>
            <person name="Yoshida Y."/>
            <person name="Ohtoshi R."/>
            <person name="Malay A.D."/>
            <person name="Moran D.A.P."/>
            <person name="Tomita M."/>
            <person name="Numata K."/>
            <person name="Arakawa K."/>
        </authorList>
    </citation>
    <scope>NUCLEOTIDE SEQUENCE</scope>
</reference>
<protein>
    <submittedName>
        <fullName evidence="1">Uncharacterized protein</fullName>
    </submittedName>
</protein>
<dbReference type="Proteomes" id="UP000887013">
    <property type="component" value="Unassembled WGS sequence"/>
</dbReference>
<dbReference type="AlphaFoldDB" id="A0A8X6P0V8"/>
<gene>
    <name evidence="1" type="ORF">NPIL_175111</name>
</gene>
<evidence type="ECO:0000313" key="1">
    <source>
        <dbReference type="EMBL" id="GFT45765.1"/>
    </source>
</evidence>
<organism evidence="1 2">
    <name type="scientific">Nephila pilipes</name>
    <name type="common">Giant wood spider</name>
    <name type="synonym">Nephila maculata</name>
    <dbReference type="NCBI Taxonomy" id="299642"/>
    <lineage>
        <taxon>Eukaryota</taxon>
        <taxon>Metazoa</taxon>
        <taxon>Ecdysozoa</taxon>
        <taxon>Arthropoda</taxon>
        <taxon>Chelicerata</taxon>
        <taxon>Arachnida</taxon>
        <taxon>Araneae</taxon>
        <taxon>Araneomorphae</taxon>
        <taxon>Entelegynae</taxon>
        <taxon>Araneoidea</taxon>
        <taxon>Nephilidae</taxon>
        <taxon>Nephila</taxon>
    </lineage>
</organism>
<evidence type="ECO:0000313" key="2">
    <source>
        <dbReference type="Proteomes" id="UP000887013"/>
    </source>
</evidence>
<name>A0A8X6P0V8_NEPPI</name>
<comment type="caution">
    <text evidence="1">The sequence shown here is derived from an EMBL/GenBank/DDBJ whole genome shotgun (WGS) entry which is preliminary data.</text>
</comment>
<dbReference type="EMBL" id="BMAW01064541">
    <property type="protein sequence ID" value="GFT45765.1"/>
    <property type="molecule type" value="Genomic_DNA"/>
</dbReference>
<proteinExistence type="predicted"/>
<accession>A0A8X6P0V8</accession>